<feature type="region of interest" description="Disordered" evidence="1">
    <location>
        <begin position="292"/>
        <end position="371"/>
    </location>
</feature>
<feature type="compositionally biased region" description="Polar residues" evidence="1">
    <location>
        <begin position="9"/>
        <end position="19"/>
    </location>
</feature>
<name>A0A8H7UC91_MORIS</name>
<feature type="compositionally biased region" description="Polar residues" evidence="1">
    <location>
        <begin position="337"/>
        <end position="353"/>
    </location>
</feature>
<feature type="region of interest" description="Disordered" evidence="1">
    <location>
        <begin position="563"/>
        <end position="594"/>
    </location>
</feature>
<evidence type="ECO:0000313" key="3">
    <source>
        <dbReference type="Proteomes" id="UP000654370"/>
    </source>
</evidence>
<feature type="region of interest" description="Disordered" evidence="1">
    <location>
        <begin position="1"/>
        <end position="21"/>
    </location>
</feature>
<feature type="region of interest" description="Disordered" evidence="1">
    <location>
        <begin position="1951"/>
        <end position="1973"/>
    </location>
</feature>
<feature type="compositionally biased region" description="Basic and acidic residues" evidence="1">
    <location>
        <begin position="292"/>
        <end position="303"/>
    </location>
</feature>
<feature type="region of interest" description="Disordered" evidence="1">
    <location>
        <begin position="1766"/>
        <end position="1788"/>
    </location>
</feature>
<evidence type="ECO:0000313" key="2">
    <source>
        <dbReference type="EMBL" id="KAG2180291.1"/>
    </source>
</evidence>
<organism evidence="2 3">
    <name type="scientific">Mortierella isabellina</name>
    <name type="common">Filamentous fungus</name>
    <name type="synonym">Umbelopsis isabellina</name>
    <dbReference type="NCBI Taxonomy" id="91625"/>
    <lineage>
        <taxon>Eukaryota</taxon>
        <taxon>Fungi</taxon>
        <taxon>Fungi incertae sedis</taxon>
        <taxon>Mucoromycota</taxon>
        <taxon>Mucoromycotina</taxon>
        <taxon>Umbelopsidomycetes</taxon>
        <taxon>Umbelopsidales</taxon>
        <taxon>Umbelopsidaceae</taxon>
        <taxon>Umbelopsis</taxon>
    </lineage>
</organism>
<dbReference type="PANTHER" id="PTHR14918:SF3">
    <property type="entry name" value="KICSTOR COMPLEX PROTEIN SZT2"/>
    <property type="match status" value="1"/>
</dbReference>
<dbReference type="Gene3D" id="3.40.50.410">
    <property type="entry name" value="von Willebrand factor, type A domain"/>
    <property type="match status" value="1"/>
</dbReference>
<protein>
    <recommendedName>
        <fullName evidence="4">KICSTOR complex protein SZT2</fullName>
    </recommendedName>
</protein>
<sequence>MDQDISIHIPSTDTNNELPTTDVPAKTSEASTAMQVLDAKIAICLVQFSRMRTRNEYHQWLLRHIGVPLSVKTYSNIKILYLSDDPEKIWSKNPTKSSDKMDKSASAQEHEPSMASPSLDGQKPVYFDPNLYMLSPHTHILSVAGEYRMVYMLDMSASLATLDPATGAVLISQVLETLENCLEGISKPFSFKTATGVVVDIRPKIRISVIAECSQFASNINIIPLLSDHPTMKVFLQNVVINRQNISQVLNRLRCEFNDFQREYVSFRKHLSRKRNKFDYDLDVSTEHTVRHDESLINDRSPKETNSPAEIDSARSEGQSVNAPSVMPDVQDEKGAEQNSFYVKSASNKNESSNDVEKKHTAPIKGSSQSQNMKEVWGLGRTGANLTYLLYACHLALKLLPQDGRPSVILITDGIMKSSLQDESIIRLFVEDDITCSIIQVGSGQKFAATANFGFVPDDDILHYVTETTGGHFILAKDCRPIKHDVNSPTTSPSVPDNVDSPEVQANFEDSYFAESHLAQQLSSKLTDLTHPVVRYHVNVDPQLPNFYHHHLIFHERLIRKRRSDSKKHQSTRSTASWPKGSKEANELSIDHRDRQEISVHRNFPWDPQSRQPEPDSRLLKYHEYALPTEFSHIVAARTRQGFVIRSINISSASREGRRHRSEDTAGISKEHIQLLMTLEWQPNVTVEYRIHASYFPTAVGALVTSNFLSESVSPSSSSPLSIPIEGKNVAMTGGIFSRTRAPRAEIYVRAHTAYAHMLQNWDVFTRRMQMLGVVTGSVAPGDARAAPMYAKLGRLRQTLIQIRELDEILRGIATFNARQLSSLNVRQHNRAFQSEQQFNRQHQYEVYVNNFKEFWESVNKHDLRYQIRCFYDHGSVDFLISKISPYMSPKLTSSYNQDYINNVETEINMGVEKMKSVLAAWSTFVGSDGTYVKLIHRSNSVQTPIENPRSPRYLGVQASDSPAISLTSSSASFCEIRLWREIGCLVTLHAVYFNVDVGARQDILRDLEALIQSANDADGVGSYVICKRPLSTLLMRDAEHLSDFDMESYTQNALMPLQQGEKFSEDHWYMPSSLWLNGQYIVRNHMRHMTWSWNTSNQHDEYHREHKMMPLADLAFQFLCHARRDQGYQLVLPRPDRTHFYKEHLTGKANKQACAIQYFIWKDASSGAITTELWMEPADTPSLEDQYAYVKEDTFEFDRTCLSQLVTFDQIHAVGRHLGVAQILEEKVDRAGDESQAEDTPMRIMSLSTIFDLAATLPLGSAMISMYTCPRFLNEKTSRCSSPGSWCSGATTPEQILSPADDLAASVHLEETPALGAKARPVARPAVPPSGATPKTKLQITTNVKSETFTNYRDPFSYCLQQYSVELSKLDDTNQDYVLLHVSLETSIAKEIKSEILLDHHYDSQVFWSKIKSAISIPANEPCIESSLVFVESLCDMRCFVHILNPRSFIVILVVKLPAVIRGLLGYQDSGKRAESRLREHYDMQLLQATVDKRLKSFKETNYVPVLMFECVRQKPLRPDSDTQQATPTLQDDSFKMEGLLQNALELTVTRIEPSEQLEDVLGIRPEVYNGRFSTSLSTPSNHSYQLIRRIDQIYAMSFVKSIYACMLQNRVIAEQDMERLTKMLREDHIKVDITEFLNSRVLLSNHVEDSEENEYDIQHRFLSVLNHYFEPVETMQSHSSNIYYYRPPMTYLTRKRSHRRMSSTSSLHMPELKTANSYSEQPLLIRLECIYRKQADAELPEGPEPLIEQTIPISEFPTNYQSLNTSTEKFDHNPHGIGSEQSPVASRDSTRAELHLVCLTLPTLTDAEGLKQSADAGSPKSAKEEEEEPQDKFESWKKANISDYQKTSLIESEARLSWFLKEEVMHNLLLLPEVTELTLKYIEDQLIKKNPFVDFPTAIAVPLTFVRNNTTSMEVFLDELEQDHNGIHRFARVGNYFYVKSDCIISHSSSQTPASPAPTEPVDTNGPPTNDGDDFCHGLGISVLTAEQHLRLENETADSRHGSPSFWLILLPRQNEVQIYFYSKHHLSNRSDIVKGVKFKIQEIQEKVNRLVLLRELNETRICSNFLEISDIEPEEHPGLSDDNSDMTEDTKIAIAQLAPNTPLIKEPQPLTIQIRRFQPGQFACPLLYTRKFPLHWRIPINGAFKSISTETLRPFSVKNHTHMFVIEREGVVVYCKIYEESASHGKYLISRIKDLRTPTSSVASPFAQGSSTTSSPAAKETTTPTTPALRARSQAMETTSVPEGDSTAVKAKATENRHLVLDVYGVELPTWIENELVGMIENRLMSHVTLREMQQFLLRNPTSKLTSAVSLFMPLEHIYSI</sequence>
<feature type="region of interest" description="Disordered" evidence="1">
    <location>
        <begin position="1811"/>
        <end position="1837"/>
    </location>
</feature>
<feature type="compositionally biased region" description="Low complexity" evidence="1">
    <location>
        <begin position="2213"/>
        <end position="2231"/>
    </location>
</feature>
<evidence type="ECO:0008006" key="4">
    <source>
        <dbReference type="Google" id="ProtNLM"/>
    </source>
</evidence>
<dbReference type="PANTHER" id="PTHR14918">
    <property type="entry name" value="KICSTOR COMPLEX PROTEIN SZT2"/>
    <property type="match status" value="1"/>
</dbReference>
<dbReference type="InterPro" id="IPR033228">
    <property type="entry name" value="SZT2"/>
</dbReference>
<feature type="region of interest" description="Disordered" evidence="1">
    <location>
        <begin position="2203"/>
        <end position="2250"/>
    </location>
</feature>
<accession>A0A8H7UC91</accession>
<feature type="compositionally biased region" description="Polar residues" evidence="1">
    <location>
        <begin position="2203"/>
        <end position="2212"/>
    </location>
</feature>
<dbReference type="OrthoDB" id="43547at2759"/>
<dbReference type="Proteomes" id="UP000654370">
    <property type="component" value="Unassembled WGS sequence"/>
</dbReference>
<feature type="region of interest" description="Disordered" evidence="1">
    <location>
        <begin position="91"/>
        <end position="121"/>
    </location>
</feature>
<dbReference type="GO" id="GO:0005777">
    <property type="term" value="C:peroxisome"/>
    <property type="evidence" value="ECO:0007669"/>
    <property type="project" value="InterPro"/>
</dbReference>
<dbReference type="EMBL" id="JAEPQZ010000006">
    <property type="protein sequence ID" value="KAG2180291.1"/>
    <property type="molecule type" value="Genomic_DNA"/>
</dbReference>
<feature type="compositionally biased region" description="Basic and acidic residues" evidence="1">
    <location>
        <begin position="581"/>
        <end position="594"/>
    </location>
</feature>
<proteinExistence type="predicted"/>
<gene>
    <name evidence="2" type="ORF">INT43_004080</name>
</gene>
<comment type="caution">
    <text evidence="2">The sequence shown here is derived from an EMBL/GenBank/DDBJ whole genome shotgun (WGS) entry which is preliminary data.</text>
</comment>
<keyword evidence="3" id="KW-1185">Reference proteome</keyword>
<feature type="compositionally biased region" description="Basic and acidic residues" evidence="1">
    <location>
        <begin position="97"/>
        <end position="112"/>
    </location>
</feature>
<evidence type="ECO:0000256" key="1">
    <source>
        <dbReference type="SAM" id="MobiDB-lite"/>
    </source>
</evidence>
<dbReference type="InterPro" id="IPR036465">
    <property type="entry name" value="vWFA_dom_sf"/>
</dbReference>
<reference evidence="2" key="1">
    <citation type="submission" date="2020-12" db="EMBL/GenBank/DDBJ databases">
        <title>Metabolic potential, ecology and presence of endohyphal bacteria is reflected in genomic diversity of Mucoromycotina.</title>
        <authorList>
            <person name="Muszewska A."/>
            <person name="Okrasinska A."/>
            <person name="Steczkiewicz K."/>
            <person name="Drgas O."/>
            <person name="Orlowska M."/>
            <person name="Perlinska-Lenart U."/>
            <person name="Aleksandrzak-Piekarczyk T."/>
            <person name="Szatraj K."/>
            <person name="Zielenkiewicz U."/>
            <person name="Pilsyk S."/>
            <person name="Malc E."/>
            <person name="Mieczkowski P."/>
            <person name="Kruszewska J.S."/>
            <person name="Biernat P."/>
            <person name="Pawlowska J."/>
        </authorList>
    </citation>
    <scope>NUCLEOTIDE SEQUENCE</scope>
    <source>
        <strain evidence="2">WA0000067209</strain>
    </source>
</reference>